<dbReference type="Proteomes" id="UP001145109">
    <property type="component" value="Unassembled WGS sequence"/>
</dbReference>
<evidence type="ECO:0000313" key="2">
    <source>
        <dbReference type="EMBL" id="GLG87321.1"/>
    </source>
</evidence>
<dbReference type="Gene3D" id="1.10.10.10">
    <property type="entry name" value="Winged helix-like DNA-binding domain superfamily/Winged helix DNA-binding domain"/>
    <property type="match status" value="1"/>
</dbReference>
<dbReference type="SUPFAM" id="SSF48295">
    <property type="entry name" value="TrpR-like"/>
    <property type="match status" value="1"/>
</dbReference>
<dbReference type="EMBL" id="BSCI01000010">
    <property type="protein sequence ID" value="GLG87321.1"/>
    <property type="molecule type" value="Genomic_DNA"/>
</dbReference>
<gene>
    <name evidence="2" type="ORF">comes_18670</name>
</gene>
<dbReference type="InterPro" id="IPR055247">
    <property type="entry name" value="InsJ-like_HTH"/>
</dbReference>
<proteinExistence type="predicted"/>
<reference evidence="2" key="1">
    <citation type="submission" date="2022-09" db="EMBL/GenBank/DDBJ databases">
        <title>Draft genome sequence of Coprococcus comes strain 31264.</title>
        <authorList>
            <person name="Atsushi H."/>
            <person name="Moriya O."/>
            <person name="Mitsuo S."/>
        </authorList>
    </citation>
    <scope>NUCLEOTIDE SEQUENCE</scope>
    <source>
        <strain evidence="2">JCM 31264</strain>
    </source>
</reference>
<comment type="caution">
    <text evidence="2">The sequence shown here is derived from an EMBL/GenBank/DDBJ whole genome shotgun (WGS) entry which is preliminary data.</text>
</comment>
<name>A0AA37QKM5_9FIRM</name>
<dbReference type="GO" id="GO:0043565">
    <property type="term" value="F:sequence-specific DNA binding"/>
    <property type="evidence" value="ECO:0007669"/>
    <property type="project" value="InterPro"/>
</dbReference>
<evidence type="ECO:0000313" key="3">
    <source>
        <dbReference type="Proteomes" id="UP001145109"/>
    </source>
</evidence>
<accession>A0AA37QKM5</accession>
<evidence type="ECO:0000259" key="1">
    <source>
        <dbReference type="Pfam" id="PF13518"/>
    </source>
</evidence>
<dbReference type="InterPro" id="IPR036388">
    <property type="entry name" value="WH-like_DNA-bd_sf"/>
</dbReference>
<organism evidence="2 3">
    <name type="scientific">Coprococcus comes</name>
    <dbReference type="NCBI Taxonomy" id="410072"/>
    <lineage>
        <taxon>Bacteria</taxon>
        <taxon>Bacillati</taxon>
        <taxon>Bacillota</taxon>
        <taxon>Clostridia</taxon>
        <taxon>Lachnospirales</taxon>
        <taxon>Lachnospiraceae</taxon>
        <taxon>Coprococcus</taxon>
    </lineage>
</organism>
<feature type="domain" description="Insertion element IS150 protein InsJ-like helix-turn-helix" evidence="1">
    <location>
        <begin position="36"/>
        <end position="79"/>
    </location>
</feature>
<sequence>MIIIVFEIGFLFIYQYDGSTGLLNQPKNRSYSKDLKISAINDYLNGEGSLQDICTKYGIRSHRQLSDWIKVYNSGGILKTSTGGAYMKKQRTLHLMRD</sequence>
<dbReference type="AlphaFoldDB" id="A0AA37QKM5"/>
<dbReference type="Pfam" id="PF13518">
    <property type="entry name" value="HTH_28"/>
    <property type="match status" value="1"/>
</dbReference>
<protein>
    <recommendedName>
        <fullName evidence="1">Insertion element IS150 protein InsJ-like helix-turn-helix domain-containing protein</fullName>
    </recommendedName>
</protein>
<reference evidence="2" key="2">
    <citation type="submission" date="2022-11" db="EMBL/GenBank/DDBJ databases">
        <title>Draft genome sequence of Coprococcus comes strain 31264.</title>
        <authorList>
            <person name="Hisatomi A."/>
            <person name="Ohkuma M."/>
            <person name="Sakamoto M."/>
        </authorList>
    </citation>
    <scope>NUCLEOTIDE SEQUENCE</scope>
    <source>
        <strain evidence="2">JCM 31264</strain>
    </source>
</reference>
<dbReference type="InterPro" id="IPR010921">
    <property type="entry name" value="Trp_repressor/repl_initiator"/>
</dbReference>